<proteinExistence type="predicted"/>
<evidence type="ECO:0000256" key="1">
    <source>
        <dbReference type="SAM" id="MobiDB-lite"/>
    </source>
</evidence>
<dbReference type="PANTHER" id="PTHR37957:SF1">
    <property type="entry name" value="PHYTASE-LIKE DOMAIN-CONTAINING PROTEIN"/>
    <property type="match status" value="1"/>
</dbReference>
<gene>
    <name evidence="3" type="ORF">K933_00827</name>
</gene>
<keyword evidence="4" id="KW-1185">Reference proteome</keyword>
<sequence length="573" mass="60476">MLGAGVVSASAAAETGATTDDEDEDAADTPLPSVTDVTFHDLDTEGLELGDVSVPGGETLGPVASVGSGGFAVDDDGTLAFYGVADGGPEVDAENAEALTGRSADYFCGDTRPATIRPVPDYTPSVYRIGIGSDGTAGLTDRTELTDAAGDGISTLSNPLSDAAPMFSVEGERVPFDPNGLDLEAVARTADGTFWVGEEYAPSVAKVGADGEVLARYVPASLESTLDGATYPVRGALPAVFERRDRGIESVGVGPDDETVYFALQSPLANPDPAAFESSRNVRVGAFDPETERVSAQYLYRLDRPETFEADVAAGDVAQSDVKVSELSVLGTDRLLVLERVSRTTKFYVVDLSDVPPVPDAYDDPETRPTLAQVDPASDPELEAVPKRLLFTTDDHEGFPTKLEAIAQPTPDELLIANDSDYELFGAETRVARVELSGPLGADYYQVDFLAGEPIEELGEEGLYADQDRLLRYAWGNTDEGVTDRGSAWASADVRNCLADYGHVVETDDGARVTFTVAEGCELTLSLAVHSMPGEAFSADTVDQQVLLDSTTETFGPGEHTIEIDLPSDGGRA</sequence>
<dbReference type="AlphaFoldDB" id="V4J3V8"/>
<protein>
    <recommendedName>
        <fullName evidence="2">Phytase-like domain-containing protein</fullName>
    </recommendedName>
</protein>
<dbReference type="InterPro" id="IPR027372">
    <property type="entry name" value="Phytase-like_dom"/>
</dbReference>
<organism evidence="3 4">
    <name type="scientific">Candidatus Halobonum tyrrellensis G22</name>
    <dbReference type="NCBI Taxonomy" id="1324957"/>
    <lineage>
        <taxon>Archaea</taxon>
        <taxon>Methanobacteriati</taxon>
        <taxon>Methanobacteriota</taxon>
        <taxon>Stenosarchaea group</taxon>
        <taxon>Halobacteria</taxon>
        <taxon>Halobacteriales</taxon>
        <taxon>Haloferacaceae</taxon>
        <taxon>Candidatus Halobonum</taxon>
    </lineage>
</organism>
<evidence type="ECO:0000259" key="2">
    <source>
        <dbReference type="Pfam" id="PF13449"/>
    </source>
</evidence>
<comment type="caution">
    <text evidence="3">The sequence shown here is derived from an EMBL/GenBank/DDBJ whole genome shotgun (WGS) entry which is preliminary data.</text>
</comment>
<dbReference type="EMBL" id="ASGZ01000002">
    <property type="protein sequence ID" value="ESP90062.1"/>
    <property type="molecule type" value="Genomic_DNA"/>
</dbReference>
<dbReference type="Proteomes" id="UP000017840">
    <property type="component" value="Unassembled WGS sequence"/>
</dbReference>
<evidence type="ECO:0000313" key="4">
    <source>
        <dbReference type="Proteomes" id="UP000017840"/>
    </source>
</evidence>
<feature type="region of interest" description="Disordered" evidence="1">
    <location>
        <begin position="1"/>
        <end position="35"/>
    </location>
</feature>
<feature type="compositionally biased region" description="Low complexity" evidence="1">
    <location>
        <begin position="1"/>
        <end position="18"/>
    </location>
</feature>
<reference evidence="3 4" key="1">
    <citation type="journal article" date="2013" name="Genome Announc.">
        <title>Draft Genome Sequence of 'Candidatus Halobonum tyrrellensis' Strain G22, Isolated from the Hypersaline Waters of Lake Tyrrell, Australia.</title>
        <authorList>
            <person name="Ugalde J.A."/>
            <person name="Narasingarao P."/>
            <person name="Kuo S."/>
            <person name="Podell S."/>
            <person name="Allen E.E."/>
        </authorList>
    </citation>
    <scope>NUCLEOTIDE SEQUENCE [LARGE SCALE GENOMIC DNA]</scope>
    <source>
        <strain evidence="3 4">G22</strain>
    </source>
</reference>
<evidence type="ECO:0000313" key="3">
    <source>
        <dbReference type="EMBL" id="ESP90062.1"/>
    </source>
</evidence>
<dbReference type="PANTHER" id="PTHR37957">
    <property type="entry name" value="BLR7070 PROTEIN"/>
    <property type="match status" value="1"/>
</dbReference>
<feature type="domain" description="Phytase-like" evidence="2">
    <location>
        <begin position="126"/>
        <end position="421"/>
    </location>
</feature>
<feature type="region of interest" description="Disordered" evidence="1">
    <location>
        <begin position="552"/>
        <end position="573"/>
    </location>
</feature>
<dbReference type="Pfam" id="PF13449">
    <property type="entry name" value="Phytase-like"/>
    <property type="match status" value="1"/>
</dbReference>
<accession>V4J3V8</accession>
<name>V4J3V8_9EURY</name>
<dbReference type="STRING" id="1324957.K933_00827"/>